<name>A0A9X2BX45_9PROT</name>
<keyword evidence="2" id="KW-1185">Reference proteome</keyword>
<proteinExistence type="predicted"/>
<organism evidence="1 2">
    <name type="scientific">Roseomonas acroporae</name>
    <dbReference type="NCBI Taxonomy" id="2937791"/>
    <lineage>
        <taxon>Bacteria</taxon>
        <taxon>Pseudomonadati</taxon>
        <taxon>Pseudomonadota</taxon>
        <taxon>Alphaproteobacteria</taxon>
        <taxon>Acetobacterales</taxon>
        <taxon>Roseomonadaceae</taxon>
        <taxon>Roseomonas</taxon>
    </lineage>
</organism>
<dbReference type="RefSeq" id="WP_248666725.1">
    <property type="nucleotide sequence ID" value="NZ_JALPRX010000035.1"/>
</dbReference>
<comment type="caution">
    <text evidence="1">The sequence shown here is derived from an EMBL/GenBank/DDBJ whole genome shotgun (WGS) entry which is preliminary data.</text>
</comment>
<evidence type="ECO:0000313" key="1">
    <source>
        <dbReference type="EMBL" id="MCK8784605.1"/>
    </source>
</evidence>
<protein>
    <submittedName>
        <fullName evidence="1">Uncharacterized protein</fullName>
    </submittedName>
</protein>
<sequence>MFMRDGVRFEGLRVATIEDGGIPIELIRTALSDAEIWDRARGGRQAPLYAAGRDAGRAEGRADGQE</sequence>
<accession>A0A9X2BX45</accession>
<reference evidence="1" key="1">
    <citation type="submission" date="2022-04" db="EMBL/GenBank/DDBJ databases">
        <title>Roseomonas acroporae sp. nov., isolated from coral Acropora digitifera.</title>
        <authorList>
            <person name="Sun H."/>
        </authorList>
    </citation>
    <scope>NUCLEOTIDE SEQUENCE</scope>
    <source>
        <strain evidence="1">NAR14</strain>
    </source>
</reference>
<evidence type="ECO:0000313" key="2">
    <source>
        <dbReference type="Proteomes" id="UP001139516"/>
    </source>
</evidence>
<dbReference type="Proteomes" id="UP001139516">
    <property type="component" value="Unassembled WGS sequence"/>
</dbReference>
<gene>
    <name evidence="1" type="ORF">M0638_09445</name>
</gene>
<dbReference type="EMBL" id="JALPRX010000035">
    <property type="protein sequence ID" value="MCK8784605.1"/>
    <property type="molecule type" value="Genomic_DNA"/>
</dbReference>
<dbReference type="AlphaFoldDB" id="A0A9X2BX45"/>